<dbReference type="OrthoDB" id="6606472at2759"/>
<sequence length="631" mass="72041">MVINPEVNPIENDIDDTCISESNNQSELILNTTVERSPPTLTPIDSSEKEFKVNDKKDELDFSSSEVDCSETVGKKSYVEYFNNIGIWPDVIDDNFREYFIMNPPNQNICKIGSSSKLISGVWRKLNESSFFCVKKNNTYKREWLIYSDEVKKLFCYVCKLFNPSDKTQLCRGGFDDWTHVNRRLNEHENSCAHRKSVCNLSNRSAILKRIDMEIVLQYKKETAYWNNVLRRIIAAIKFISIRGLSFFGDNENLNSLHNGNFLGILELISLFDPFLANHISDYGNKGSGHTNYISSFTVREIISLMASTVLEKILSDIRKAKYFGLIVDSTPDITHNDQLSYVLRYVDEKGDIHERFIKFENIHGHTSAYLTLTISTLLEELKLDMKNCVGQSYDNASNMSGKYSGLQARIKELSPKAEYVPCATHSLNLVGVNAVESCTTAAIYFGIVQALYVFFSSSTSRWDILKKHLLSKQKNILLKSRSQTRWSADANSVKALYLGYNEVMLALTEIGEDNNQKIGVQFEAKELHKKLKKKEVGITTIVWNTILQRINNTSIDLQKSTINLSVIVSVYESLIAFIHDVRNSFDNFELESKNFNINSEFCDKRKKQPPKSRMLDDIANNPGVNLSKKQ</sequence>
<dbReference type="PANTHER" id="PTHR45749">
    <property type="match status" value="1"/>
</dbReference>
<reference evidence="3 4" key="1">
    <citation type="submission" date="2019-08" db="EMBL/GenBank/DDBJ databases">
        <title>Whole genome of Aphis craccivora.</title>
        <authorList>
            <person name="Voronova N.V."/>
            <person name="Shulinski R.S."/>
            <person name="Bandarenka Y.V."/>
            <person name="Zhorov D.G."/>
            <person name="Warner D."/>
        </authorList>
    </citation>
    <scope>NUCLEOTIDE SEQUENCE [LARGE SCALE GENOMIC DNA]</scope>
    <source>
        <strain evidence="3">180601</strain>
        <tissue evidence="3">Whole Body</tissue>
    </source>
</reference>
<protein>
    <submittedName>
        <fullName evidence="3">Zinc finger MYM-type protein 1-like</fullName>
    </submittedName>
</protein>
<accession>A0A6G0VWC5</accession>
<feature type="region of interest" description="Disordered" evidence="1">
    <location>
        <begin position="604"/>
        <end position="631"/>
    </location>
</feature>
<dbReference type="AlphaFoldDB" id="A0A6G0VWC5"/>
<dbReference type="Proteomes" id="UP000478052">
    <property type="component" value="Unassembled WGS sequence"/>
</dbReference>
<evidence type="ECO:0000259" key="2">
    <source>
        <dbReference type="Pfam" id="PF14291"/>
    </source>
</evidence>
<gene>
    <name evidence="3" type="ORF">FWK35_00036353</name>
</gene>
<name>A0A6G0VWC5_APHCR</name>
<proteinExistence type="predicted"/>
<evidence type="ECO:0000313" key="3">
    <source>
        <dbReference type="EMBL" id="KAF0712008.1"/>
    </source>
</evidence>
<organism evidence="3 4">
    <name type="scientific">Aphis craccivora</name>
    <name type="common">Cowpea aphid</name>
    <dbReference type="NCBI Taxonomy" id="307492"/>
    <lineage>
        <taxon>Eukaryota</taxon>
        <taxon>Metazoa</taxon>
        <taxon>Ecdysozoa</taxon>
        <taxon>Arthropoda</taxon>
        <taxon>Hexapoda</taxon>
        <taxon>Insecta</taxon>
        <taxon>Pterygota</taxon>
        <taxon>Neoptera</taxon>
        <taxon>Paraneoptera</taxon>
        <taxon>Hemiptera</taxon>
        <taxon>Sternorrhyncha</taxon>
        <taxon>Aphidomorpha</taxon>
        <taxon>Aphidoidea</taxon>
        <taxon>Aphididae</taxon>
        <taxon>Aphidini</taxon>
        <taxon>Aphis</taxon>
        <taxon>Aphis</taxon>
    </lineage>
</organism>
<comment type="caution">
    <text evidence="3">The sequence shown here is derived from an EMBL/GenBank/DDBJ whole genome shotgun (WGS) entry which is preliminary data.</text>
</comment>
<dbReference type="Pfam" id="PF14291">
    <property type="entry name" value="DUF4371"/>
    <property type="match status" value="1"/>
</dbReference>
<dbReference type="InterPro" id="IPR012337">
    <property type="entry name" value="RNaseH-like_sf"/>
</dbReference>
<dbReference type="SUPFAM" id="SSF53098">
    <property type="entry name" value="Ribonuclease H-like"/>
    <property type="match status" value="1"/>
</dbReference>
<evidence type="ECO:0000256" key="1">
    <source>
        <dbReference type="SAM" id="MobiDB-lite"/>
    </source>
</evidence>
<keyword evidence="4" id="KW-1185">Reference proteome</keyword>
<feature type="domain" description="DUF4371" evidence="2">
    <location>
        <begin position="220"/>
        <end position="406"/>
    </location>
</feature>
<dbReference type="EMBL" id="VUJU01011096">
    <property type="protein sequence ID" value="KAF0712008.1"/>
    <property type="molecule type" value="Genomic_DNA"/>
</dbReference>
<dbReference type="InterPro" id="IPR025398">
    <property type="entry name" value="DUF4371"/>
</dbReference>
<feature type="non-terminal residue" evidence="3">
    <location>
        <position position="631"/>
    </location>
</feature>
<dbReference type="PANTHER" id="PTHR45749:SF23">
    <property type="entry name" value="ZINC FINGER MYM-TYPE PROTEIN 1-LIKE"/>
    <property type="match status" value="1"/>
</dbReference>
<evidence type="ECO:0000313" key="4">
    <source>
        <dbReference type="Proteomes" id="UP000478052"/>
    </source>
</evidence>